<sequence>MVATANQSKNQHEEWGFSTRAIHQAQTSLDQSRATTMPIYQTSTYTQVLDGTPVHYEYGRGDSPNREALEDTLTALENGQFAVVFGSGMAACDAILRHLNPGDHVIAGLDLYGGVYRLLEQVYRQHHIAVDYCSFDTDDWVTRIRPRTRLVWLETPTNPLLHVIDIERVTQKAHLHDLTVVVDNTFASPYLQNPLCLGADLVVHSMTKYIAGHSDVIGGVVIGGDARWRESLQFLRNATGPILGPFDAWLILRGVKTLALRMQQHTQNALHIVQFLKTHPRVSQLYYPEGQVAYSKQMRGGGGMISFVLKDADTTHVYEVLRKFRVFAVAESLGGVESLVSHPATMTHSAIPEEERNRRGIVPGLIRLSVGIEDVKDLIADLENALD</sequence>
<comment type="cofactor">
    <cofactor evidence="1 5">
        <name>pyridoxal 5'-phosphate</name>
        <dbReference type="ChEBI" id="CHEBI:597326"/>
    </cofactor>
</comment>
<reference evidence="6 7" key="1">
    <citation type="journal article" date="2014" name="BMC Genomics">
        <title>Comparison of environmental and isolate Sulfobacillus genomes reveals diverse carbon, sulfur, nitrogen, and hydrogen metabolisms.</title>
        <authorList>
            <person name="Justice N.B."/>
            <person name="Norman A."/>
            <person name="Brown C.T."/>
            <person name="Singh A."/>
            <person name="Thomas B.C."/>
            <person name="Banfield J.F."/>
        </authorList>
    </citation>
    <scope>NUCLEOTIDE SEQUENCE [LARGE SCALE GENOMIC DNA]</scope>
    <source>
        <strain evidence="6">AMDSBA5</strain>
    </source>
</reference>
<evidence type="ECO:0000313" key="6">
    <source>
        <dbReference type="EMBL" id="PSR28497.1"/>
    </source>
</evidence>
<evidence type="ECO:0000256" key="2">
    <source>
        <dbReference type="ARBA" id="ARBA00009077"/>
    </source>
</evidence>
<keyword evidence="3 4" id="KW-0663">Pyridoxal phosphate</keyword>
<dbReference type="GO" id="GO:0016846">
    <property type="term" value="F:carbon-sulfur lyase activity"/>
    <property type="evidence" value="ECO:0007669"/>
    <property type="project" value="TreeGrafter"/>
</dbReference>
<dbReference type="InterPro" id="IPR000277">
    <property type="entry name" value="Cys/Met-Metab_PyrdxlP-dep_enz"/>
</dbReference>
<gene>
    <name evidence="6" type="ORF">C7B47_04840</name>
</gene>
<comment type="caution">
    <text evidence="6">The sequence shown here is derived from an EMBL/GenBank/DDBJ whole genome shotgun (WGS) entry which is preliminary data.</text>
</comment>
<dbReference type="PIRSF" id="PIRSF001434">
    <property type="entry name" value="CGS"/>
    <property type="match status" value="1"/>
</dbReference>
<dbReference type="Pfam" id="PF01053">
    <property type="entry name" value="Cys_Met_Meta_PP"/>
    <property type="match status" value="1"/>
</dbReference>
<dbReference type="InterPro" id="IPR015422">
    <property type="entry name" value="PyrdxlP-dep_Trfase_small"/>
</dbReference>
<dbReference type="GO" id="GO:0019346">
    <property type="term" value="P:transsulfuration"/>
    <property type="evidence" value="ECO:0007669"/>
    <property type="project" value="InterPro"/>
</dbReference>
<evidence type="ECO:0000256" key="3">
    <source>
        <dbReference type="ARBA" id="ARBA00022898"/>
    </source>
</evidence>
<dbReference type="AlphaFoldDB" id="A0A2T2X1X9"/>
<dbReference type="PANTHER" id="PTHR11808">
    <property type="entry name" value="TRANS-SULFURATION ENZYME FAMILY MEMBER"/>
    <property type="match status" value="1"/>
</dbReference>
<accession>A0A2T2X1X9</accession>
<feature type="modified residue" description="N6-(pyridoxal phosphate)lysine" evidence="4">
    <location>
        <position position="208"/>
    </location>
</feature>
<evidence type="ECO:0000256" key="1">
    <source>
        <dbReference type="ARBA" id="ARBA00001933"/>
    </source>
</evidence>
<dbReference type="Gene3D" id="3.40.640.10">
    <property type="entry name" value="Type I PLP-dependent aspartate aminotransferase-like (Major domain)"/>
    <property type="match status" value="1"/>
</dbReference>
<protein>
    <submittedName>
        <fullName evidence="6">Cystathionine gamma-synthase</fullName>
    </submittedName>
</protein>
<dbReference type="InterPro" id="IPR015424">
    <property type="entry name" value="PyrdxlP-dep_Trfase"/>
</dbReference>
<dbReference type="CDD" id="cd00614">
    <property type="entry name" value="CGS_like"/>
    <property type="match status" value="1"/>
</dbReference>
<name>A0A2T2X1X9_SULTH</name>
<comment type="similarity">
    <text evidence="2 5">Belongs to the trans-sulfuration enzymes family.</text>
</comment>
<dbReference type="GO" id="GO:0005737">
    <property type="term" value="C:cytoplasm"/>
    <property type="evidence" value="ECO:0007669"/>
    <property type="project" value="TreeGrafter"/>
</dbReference>
<dbReference type="SUPFAM" id="SSF53383">
    <property type="entry name" value="PLP-dependent transferases"/>
    <property type="match status" value="1"/>
</dbReference>
<organism evidence="6 7">
    <name type="scientific">Sulfobacillus thermosulfidooxidans</name>
    <dbReference type="NCBI Taxonomy" id="28034"/>
    <lineage>
        <taxon>Bacteria</taxon>
        <taxon>Bacillati</taxon>
        <taxon>Bacillota</taxon>
        <taxon>Clostridia</taxon>
        <taxon>Eubacteriales</taxon>
        <taxon>Clostridiales Family XVII. Incertae Sedis</taxon>
        <taxon>Sulfobacillus</taxon>
    </lineage>
</organism>
<evidence type="ECO:0000256" key="5">
    <source>
        <dbReference type="RuleBase" id="RU362118"/>
    </source>
</evidence>
<evidence type="ECO:0000256" key="4">
    <source>
        <dbReference type="PIRSR" id="PIRSR001434-2"/>
    </source>
</evidence>
<proteinExistence type="inferred from homology"/>
<dbReference type="Proteomes" id="UP000242705">
    <property type="component" value="Unassembled WGS sequence"/>
</dbReference>
<dbReference type="FunFam" id="3.40.640.10:FF:000009">
    <property type="entry name" value="Cystathionine gamma-synthase homolog"/>
    <property type="match status" value="1"/>
</dbReference>
<dbReference type="EMBL" id="PXYX01000006">
    <property type="protein sequence ID" value="PSR28497.1"/>
    <property type="molecule type" value="Genomic_DNA"/>
</dbReference>
<dbReference type="GO" id="GO:0030170">
    <property type="term" value="F:pyridoxal phosphate binding"/>
    <property type="evidence" value="ECO:0007669"/>
    <property type="project" value="InterPro"/>
</dbReference>
<dbReference type="InterPro" id="IPR015421">
    <property type="entry name" value="PyrdxlP-dep_Trfase_major"/>
</dbReference>
<evidence type="ECO:0000313" key="7">
    <source>
        <dbReference type="Proteomes" id="UP000242705"/>
    </source>
</evidence>
<dbReference type="Gene3D" id="3.90.1150.10">
    <property type="entry name" value="Aspartate Aminotransferase, domain 1"/>
    <property type="match status" value="1"/>
</dbReference>